<sequence length="113" mass="12867">MHINRFINLTNHEKLVYKLQNNDENPLPRPAYLQFDSGSIQQPSPAILKIYVFPPHPHALVILHLAFSTRPPVSIPSSRRRTTPTLFFTWDSLHVIGICGGFWLVISCLTPPL</sequence>
<accession>A0A226DG95</accession>
<feature type="transmembrane region" description="Helical" evidence="1">
    <location>
        <begin position="86"/>
        <end position="106"/>
    </location>
</feature>
<evidence type="ECO:0000313" key="2">
    <source>
        <dbReference type="EMBL" id="OXA43216.1"/>
    </source>
</evidence>
<keyword evidence="1" id="KW-0472">Membrane</keyword>
<gene>
    <name evidence="2" type="ORF">Fcan01_22096</name>
</gene>
<keyword evidence="1" id="KW-1133">Transmembrane helix</keyword>
<proteinExistence type="predicted"/>
<keyword evidence="1" id="KW-0812">Transmembrane</keyword>
<reference evidence="2 3" key="1">
    <citation type="submission" date="2015-12" db="EMBL/GenBank/DDBJ databases">
        <title>The genome of Folsomia candida.</title>
        <authorList>
            <person name="Faddeeva A."/>
            <person name="Derks M.F."/>
            <person name="Anvar Y."/>
            <person name="Smit S."/>
            <person name="Van Straalen N."/>
            <person name="Roelofs D."/>
        </authorList>
    </citation>
    <scope>NUCLEOTIDE SEQUENCE [LARGE SCALE GENOMIC DNA]</scope>
    <source>
        <strain evidence="2 3">VU population</strain>
        <tissue evidence="2">Whole body</tissue>
    </source>
</reference>
<dbReference type="Proteomes" id="UP000198287">
    <property type="component" value="Unassembled WGS sequence"/>
</dbReference>
<evidence type="ECO:0000256" key="1">
    <source>
        <dbReference type="SAM" id="Phobius"/>
    </source>
</evidence>
<protein>
    <submittedName>
        <fullName evidence="2">Uncharacterized protein</fullName>
    </submittedName>
</protein>
<dbReference type="EMBL" id="LNIX01000023">
    <property type="protein sequence ID" value="OXA43216.1"/>
    <property type="molecule type" value="Genomic_DNA"/>
</dbReference>
<dbReference type="AlphaFoldDB" id="A0A226DG95"/>
<comment type="caution">
    <text evidence="2">The sequence shown here is derived from an EMBL/GenBank/DDBJ whole genome shotgun (WGS) entry which is preliminary data.</text>
</comment>
<organism evidence="2 3">
    <name type="scientific">Folsomia candida</name>
    <name type="common">Springtail</name>
    <dbReference type="NCBI Taxonomy" id="158441"/>
    <lineage>
        <taxon>Eukaryota</taxon>
        <taxon>Metazoa</taxon>
        <taxon>Ecdysozoa</taxon>
        <taxon>Arthropoda</taxon>
        <taxon>Hexapoda</taxon>
        <taxon>Collembola</taxon>
        <taxon>Entomobryomorpha</taxon>
        <taxon>Isotomoidea</taxon>
        <taxon>Isotomidae</taxon>
        <taxon>Proisotominae</taxon>
        <taxon>Folsomia</taxon>
    </lineage>
</organism>
<keyword evidence="3" id="KW-1185">Reference proteome</keyword>
<evidence type="ECO:0000313" key="3">
    <source>
        <dbReference type="Proteomes" id="UP000198287"/>
    </source>
</evidence>
<name>A0A226DG95_FOLCA</name>